<organism evidence="2 3">
    <name type="scientific">Phytophthora pseudosyringae</name>
    <dbReference type="NCBI Taxonomy" id="221518"/>
    <lineage>
        <taxon>Eukaryota</taxon>
        <taxon>Sar</taxon>
        <taxon>Stramenopiles</taxon>
        <taxon>Oomycota</taxon>
        <taxon>Peronosporomycetes</taxon>
        <taxon>Peronosporales</taxon>
        <taxon>Peronosporaceae</taxon>
        <taxon>Phytophthora</taxon>
    </lineage>
</organism>
<proteinExistence type="predicted"/>
<feature type="region of interest" description="Disordered" evidence="1">
    <location>
        <begin position="180"/>
        <end position="206"/>
    </location>
</feature>
<evidence type="ECO:0000313" key="2">
    <source>
        <dbReference type="EMBL" id="KAG7392864.1"/>
    </source>
</evidence>
<feature type="region of interest" description="Disordered" evidence="1">
    <location>
        <begin position="25"/>
        <end position="90"/>
    </location>
</feature>
<protein>
    <submittedName>
        <fullName evidence="2">Uncharacterized protein</fullName>
    </submittedName>
</protein>
<keyword evidence="3" id="KW-1185">Reference proteome</keyword>
<evidence type="ECO:0000256" key="1">
    <source>
        <dbReference type="SAM" id="MobiDB-lite"/>
    </source>
</evidence>
<comment type="caution">
    <text evidence="2">The sequence shown here is derived from an EMBL/GenBank/DDBJ whole genome shotgun (WGS) entry which is preliminary data.</text>
</comment>
<reference evidence="2" key="1">
    <citation type="submission" date="2021-02" db="EMBL/GenBank/DDBJ databases">
        <authorList>
            <person name="Palmer J.M."/>
        </authorList>
    </citation>
    <scope>NUCLEOTIDE SEQUENCE</scope>
    <source>
        <strain evidence="2">SCRP734</strain>
    </source>
</reference>
<dbReference type="AlphaFoldDB" id="A0A8T1WKC8"/>
<sequence length="261" mass="27470">MANGLARRWARARGSVRGVRHANLFPSKFGGMGDFPGKYHNRKDGQARPLAGAPHTGTKRPSGAETSGARSDPGGAGHQPALAALPRDPGPWCPYEMTKARPEKRALRAFFPLETPERHHACLAAAMSSVAPARRGVGARKRAQAACARGRRGALFLANCPARLSAFVGARGRRYASSGCLPAAASSRPPRPKVQGPVLQRPKPSPTAVSRAVSRAVSQAVSRAQCALPLRYLGAGWRAIAKTGVGSAPRSRRQGASKLSI</sequence>
<dbReference type="Proteomes" id="UP000694044">
    <property type="component" value="Unassembled WGS sequence"/>
</dbReference>
<name>A0A8T1WKC8_9STRA</name>
<dbReference type="EMBL" id="JAGDFM010000008">
    <property type="protein sequence ID" value="KAG7392864.1"/>
    <property type="molecule type" value="Genomic_DNA"/>
</dbReference>
<gene>
    <name evidence="2" type="ORF">PHYPSEUDO_014351</name>
</gene>
<evidence type="ECO:0000313" key="3">
    <source>
        <dbReference type="Proteomes" id="UP000694044"/>
    </source>
</evidence>
<accession>A0A8T1WKC8</accession>